<evidence type="ECO:0000259" key="1">
    <source>
        <dbReference type="Pfam" id="PF01048"/>
    </source>
</evidence>
<dbReference type="GO" id="GO:0008930">
    <property type="term" value="F:methylthioadenosine nucleosidase activity"/>
    <property type="evidence" value="ECO:0007669"/>
    <property type="project" value="InterPro"/>
</dbReference>
<dbReference type="InterPro" id="IPR000845">
    <property type="entry name" value="Nucleoside_phosphorylase_d"/>
</dbReference>
<proteinExistence type="predicted"/>
<dbReference type="PANTHER" id="PTHR46994:SF1">
    <property type="entry name" value="5'-METHYLTHIOADENOSINE NUCLEOSIDASE"/>
    <property type="match status" value="1"/>
</dbReference>
<dbReference type="Gene3D" id="3.40.50.1580">
    <property type="entry name" value="Nucleoside phosphorylase domain"/>
    <property type="match status" value="1"/>
</dbReference>
<evidence type="ECO:0000313" key="2">
    <source>
        <dbReference type="EMBL" id="CAD8764867.1"/>
    </source>
</evidence>
<dbReference type="InterPro" id="IPR044580">
    <property type="entry name" value="MTAN"/>
</dbReference>
<dbReference type="EMBL" id="HBFM01002198">
    <property type="protein sequence ID" value="CAD8764867.1"/>
    <property type="molecule type" value="Transcribed_RNA"/>
</dbReference>
<reference evidence="2" key="1">
    <citation type="submission" date="2021-01" db="EMBL/GenBank/DDBJ databases">
        <authorList>
            <person name="Corre E."/>
            <person name="Pelletier E."/>
            <person name="Niang G."/>
            <person name="Scheremetjew M."/>
            <person name="Finn R."/>
            <person name="Kale V."/>
            <person name="Holt S."/>
            <person name="Cochrane G."/>
            <person name="Meng A."/>
            <person name="Brown T."/>
            <person name="Cohen L."/>
        </authorList>
    </citation>
    <scope>NUCLEOTIDE SEQUENCE</scope>
    <source>
        <strain evidence="2">SAG 63-3</strain>
    </source>
</reference>
<dbReference type="GO" id="GO:0019509">
    <property type="term" value="P:L-methionine salvage from methylthioadenosine"/>
    <property type="evidence" value="ECO:0007669"/>
    <property type="project" value="InterPro"/>
</dbReference>
<accession>A0A7S0Y7R1</accession>
<name>A0A7S0Y7R1_9CHLO</name>
<dbReference type="AlphaFoldDB" id="A0A7S0Y7R1"/>
<organism evidence="2">
    <name type="scientific">Polytomella parva</name>
    <dbReference type="NCBI Taxonomy" id="51329"/>
    <lineage>
        <taxon>Eukaryota</taxon>
        <taxon>Viridiplantae</taxon>
        <taxon>Chlorophyta</taxon>
        <taxon>core chlorophytes</taxon>
        <taxon>Chlorophyceae</taxon>
        <taxon>CS clade</taxon>
        <taxon>Chlamydomonadales</taxon>
        <taxon>Chlamydomonadaceae</taxon>
        <taxon>Polytomella</taxon>
    </lineage>
</organism>
<dbReference type="GO" id="GO:0009116">
    <property type="term" value="P:nucleoside metabolic process"/>
    <property type="evidence" value="ECO:0007669"/>
    <property type="project" value="InterPro"/>
</dbReference>
<dbReference type="CDD" id="cd09008">
    <property type="entry name" value="MTAN"/>
    <property type="match status" value="1"/>
</dbReference>
<feature type="domain" description="Nucleoside phosphorylase" evidence="1">
    <location>
        <begin position="46"/>
        <end position="239"/>
    </location>
</feature>
<protein>
    <recommendedName>
        <fullName evidence="1">Nucleoside phosphorylase domain-containing protein</fullName>
    </recommendedName>
</protein>
<dbReference type="PANTHER" id="PTHR46994">
    <property type="entry name" value="5'-METHYLTHIOADENOSINE/S-ADENOSYLHOMOCYSTEINE NUCLEOSIDASE 1"/>
    <property type="match status" value="1"/>
</dbReference>
<gene>
    <name evidence="2" type="ORF">PPAR00522_LOCUS1252</name>
</gene>
<dbReference type="SUPFAM" id="SSF53167">
    <property type="entry name" value="Purine and uridine phosphorylases"/>
    <property type="match status" value="1"/>
</dbReference>
<dbReference type="InterPro" id="IPR035994">
    <property type="entry name" value="Nucleoside_phosphorylase_sf"/>
</dbReference>
<sequence length="256" mass="27090">MAPFQGPIKTVVFFFAMEAEATPFIQALGLIKDEPSKLPGPIPAVSFSGDYEGLKVHVVWNGKDPLFGVDNVGTVPASLTSYLAIQALHPDIVISAGTAGGFKSKTAAIGDVFLGTHVVNHDRRIPIPGFDAYGIGRQLCLPTPQLRAALGLKEGVISSGNSLDYTDSCLKIMEAEGVAIKEMESAAIAWSCRLFVDASGTTPLPLICIKAVTDIVDGGRPTHEEFLENLSTAAKSLQTTLPLVLKFIVGKALTEL</sequence>
<dbReference type="Pfam" id="PF01048">
    <property type="entry name" value="PNP_UDP_1"/>
    <property type="match status" value="1"/>
</dbReference>